<evidence type="ECO:0000313" key="2">
    <source>
        <dbReference type="EMBL" id="ODA13685.1"/>
    </source>
</evidence>
<feature type="transmembrane region" description="Helical" evidence="1">
    <location>
        <begin position="32"/>
        <end position="49"/>
    </location>
</feature>
<gene>
    <name evidence="2" type="ORF">BBP83_04745</name>
</gene>
<proteinExistence type="predicted"/>
<keyword evidence="1" id="KW-0812">Transmembrane</keyword>
<keyword evidence="3" id="KW-1185">Reference proteome</keyword>
<name>A0A1C3CXZ7_9GAMM</name>
<feature type="transmembrane region" description="Helical" evidence="1">
    <location>
        <begin position="61"/>
        <end position="83"/>
    </location>
</feature>
<evidence type="ECO:0000313" key="3">
    <source>
        <dbReference type="Proteomes" id="UP000186553"/>
    </source>
</evidence>
<protein>
    <submittedName>
        <fullName evidence="2">Uncharacterized protein</fullName>
    </submittedName>
</protein>
<evidence type="ECO:0000256" key="1">
    <source>
        <dbReference type="SAM" id="Phobius"/>
    </source>
</evidence>
<dbReference type="AlphaFoldDB" id="A0A1C3CXZ7"/>
<comment type="caution">
    <text evidence="2">The sequence shown here is derived from an EMBL/GenBank/DDBJ whole genome shotgun (WGS) entry which is preliminary data.</text>
</comment>
<dbReference type="NCBIfam" id="NF038216">
    <property type="entry name" value="ABZJ_00895_fam"/>
    <property type="match status" value="1"/>
</dbReference>
<reference evidence="2 3" key="1">
    <citation type="submission" date="2016-07" db="EMBL/GenBank/DDBJ databases">
        <title>Acinetobacter sp. ANC 4603.</title>
        <authorList>
            <person name="Radolfova-Krizova L."/>
            <person name="Nemec A."/>
        </authorList>
    </citation>
    <scope>NUCLEOTIDE SEQUENCE [LARGE SCALE GENOMIC DNA]</scope>
    <source>
        <strain evidence="2 3">ANC 4603</strain>
    </source>
</reference>
<dbReference type="EMBL" id="MBDL01000008">
    <property type="protein sequence ID" value="ODA13685.1"/>
    <property type="molecule type" value="Genomic_DNA"/>
</dbReference>
<dbReference type="Proteomes" id="UP000186553">
    <property type="component" value="Unassembled WGS sequence"/>
</dbReference>
<sequence>MKHYLWIFTGAYTAALIVFGILSTFISIGSSSGAPTLMVGGFFTAWHFVKREKRIPTADEKIQLIWGSIACTFIISALLVFIFALATGTSEAIIASLQLIPMWIWLLAIAFITLIEFAVFYFSYGWFAIKCVEGQNKKHQR</sequence>
<dbReference type="RefSeq" id="WP_068886446.1">
    <property type="nucleotide sequence ID" value="NZ_CBCRUU010000001.1"/>
</dbReference>
<accession>A0A1C3CXZ7</accession>
<keyword evidence="1" id="KW-0472">Membrane</keyword>
<feature type="transmembrane region" description="Helical" evidence="1">
    <location>
        <begin position="103"/>
        <end position="129"/>
    </location>
</feature>
<dbReference type="InterPro" id="IPR047730">
    <property type="entry name" value="ABZJ_00895-like"/>
</dbReference>
<keyword evidence="1" id="KW-1133">Transmembrane helix</keyword>
<feature type="transmembrane region" description="Helical" evidence="1">
    <location>
        <begin position="5"/>
        <end position="26"/>
    </location>
</feature>
<organism evidence="2 3">
    <name type="scientific">Acinetobacter celticus</name>
    <dbReference type="NCBI Taxonomy" id="1891224"/>
    <lineage>
        <taxon>Bacteria</taxon>
        <taxon>Pseudomonadati</taxon>
        <taxon>Pseudomonadota</taxon>
        <taxon>Gammaproteobacteria</taxon>
        <taxon>Moraxellales</taxon>
        <taxon>Moraxellaceae</taxon>
        <taxon>Acinetobacter</taxon>
    </lineage>
</organism>
<dbReference type="OrthoDB" id="6712453at2"/>
<dbReference type="STRING" id="1891224.BBP83_04745"/>